<evidence type="ECO:0000313" key="13">
    <source>
        <dbReference type="EMBL" id="CAI9726460.1"/>
    </source>
</evidence>
<evidence type="ECO:0000313" key="14">
    <source>
        <dbReference type="Proteomes" id="UP001162480"/>
    </source>
</evidence>
<evidence type="ECO:0000256" key="4">
    <source>
        <dbReference type="ARBA" id="ARBA00022692"/>
    </source>
</evidence>
<evidence type="ECO:0000256" key="11">
    <source>
        <dbReference type="RuleBase" id="RU362067"/>
    </source>
</evidence>
<dbReference type="Gene3D" id="6.10.250.130">
    <property type="match status" value="1"/>
</dbReference>
<dbReference type="PANTHER" id="PTHR43563:SF11">
    <property type="entry name" value="AMINE OXIDASE [FLAVIN-CONTAINING] A"/>
    <property type="match status" value="1"/>
</dbReference>
<dbReference type="GO" id="GO:0097621">
    <property type="term" value="F:monoamine oxidase activity"/>
    <property type="evidence" value="ECO:0007669"/>
    <property type="project" value="UniProtKB-EC"/>
</dbReference>
<protein>
    <recommendedName>
        <fullName evidence="11">Amine oxidase</fullName>
        <ecNumber evidence="11">1.4.3.-</ecNumber>
    </recommendedName>
</protein>
<organism evidence="13 14">
    <name type="scientific">Octopus vulgaris</name>
    <name type="common">Common octopus</name>
    <dbReference type="NCBI Taxonomy" id="6645"/>
    <lineage>
        <taxon>Eukaryota</taxon>
        <taxon>Metazoa</taxon>
        <taxon>Spiralia</taxon>
        <taxon>Lophotrochozoa</taxon>
        <taxon>Mollusca</taxon>
        <taxon>Cephalopoda</taxon>
        <taxon>Coleoidea</taxon>
        <taxon>Octopodiformes</taxon>
        <taxon>Octopoda</taxon>
        <taxon>Incirrata</taxon>
        <taxon>Octopodidae</taxon>
        <taxon>Octopus</taxon>
    </lineage>
</organism>
<feature type="binding site" evidence="10">
    <location>
        <position position="235"/>
    </location>
    <ligand>
        <name>FAD</name>
        <dbReference type="ChEBI" id="CHEBI:57692"/>
    </ligand>
</feature>
<dbReference type="EC" id="1.4.3.-" evidence="11"/>
<comment type="catalytic activity">
    <reaction evidence="9">
        <text>a secondary aliphatic amine + O2 + H2O = a primary amine + an aldehyde + H2O2</text>
        <dbReference type="Rhea" id="RHEA:26414"/>
        <dbReference type="ChEBI" id="CHEBI:15377"/>
        <dbReference type="ChEBI" id="CHEBI:15379"/>
        <dbReference type="ChEBI" id="CHEBI:16240"/>
        <dbReference type="ChEBI" id="CHEBI:17478"/>
        <dbReference type="ChEBI" id="CHEBI:58855"/>
        <dbReference type="ChEBI" id="CHEBI:65296"/>
        <dbReference type="EC" id="1.4.3.4"/>
    </reaction>
</comment>
<feature type="domain" description="Amine oxidase" evidence="12">
    <location>
        <begin position="15"/>
        <end position="451"/>
    </location>
</feature>
<dbReference type="Pfam" id="PF01593">
    <property type="entry name" value="Amino_oxidase"/>
    <property type="match status" value="1"/>
</dbReference>
<feature type="binding site" evidence="10">
    <location>
        <position position="343"/>
    </location>
    <ligand>
        <name>substrate</name>
    </ligand>
</feature>
<feature type="binding site" evidence="10">
    <location>
        <begin position="35"/>
        <end position="36"/>
    </location>
    <ligand>
        <name>FAD</name>
        <dbReference type="ChEBI" id="CHEBI:57692"/>
    </ligand>
</feature>
<evidence type="ECO:0000259" key="12">
    <source>
        <dbReference type="Pfam" id="PF01593"/>
    </source>
</evidence>
<keyword evidence="7" id="KW-0496">Mitochondrion</keyword>
<evidence type="ECO:0000256" key="7">
    <source>
        <dbReference type="ARBA" id="ARBA00023128"/>
    </source>
</evidence>
<dbReference type="Proteomes" id="UP001162480">
    <property type="component" value="Chromosome 8"/>
</dbReference>
<evidence type="ECO:0000256" key="3">
    <source>
        <dbReference type="ARBA" id="ARBA00005995"/>
    </source>
</evidence>
<dbReference type="Gene3D" id="3.90.660.10">
    <property type="match status" value="1"/>
</dbReference>
<evidence type="ECO:0000256" key="1">
    <source>
        <dbReference type="ARBA" id="ARBA00001974"/>
    </source>
</evidence>
<feature type="transmembrane region" description="Helical" evidence="11">
    <location>
        <begin position="492"/>
        <end position="512"/>
    </location>
</feature>
<evidence type="ECO:0000256" key="6">
    <source>
        <dbReference type="ARBA" id="ARBA00023002"/>
    </source>
</evidence>
<keyword evidence="8 11" id="KW-0472">Membrane</keyword>
<keyword evidence="4 11" id="KW-0812">Transmembrane</keyword>
<gene>
    <name evidence="13" type="ORF">OCTVUL_1B012416</name>
</gene>
<evidence type="ECO:0000256" key="10">
    <source>
        <dbReference type="PIRSR" id="PIRSR601613-1"/>
    </source>
</evidence>
<keyword evidence="11" id="KW-0274">FAD</keyword>
<comment type="similarity">
    <text evidence="3 11">Belongs to the flavin monoamine oxidase family.</text>
</comment>
<dbReference type="EMBL" id="OX597821">
    <property type="protein sequence ID" value="CAI9726460.1"/>
    <property type="molecule type" value="Genomic_DNA"/>
</dbReference>
<evidence type="ECO:0000256" key="9">
    <source>
        <dbReference type="ARBA" id="ARBA00048448"/>
    </source>
</evidence>
<keyword evidence="14" id="KW-1185">Reference proteome</keyword>
<sequence length="517" mass="58682">MSSAPVDVIVVGGGLSGLSAAKLLHDHGLNVKLLEARDRVGGRTFTIYNKDVDYEDLGGAYVGPTQNRLLRMAREFNIKTHLVNEKEDSVFYSSGHMKRFRGTFPKMNFLAWLDANNLFRTMDKMAEEIPIGEPWKAPKAQQWDRMSLKDFYNKTIWTKTCREFAELFLEVNVTCEPYECSLLWFLNYVQKCGGTNRIFSTTNGGQERKFVGGSQQISKAIAKYLGDKVLLEHPVVSIDQSGNHVVVRDLKGREFHGKRVILASPVPLQSKMTYEPPLPPLRNQLIQRIPMGTVIKTFLYYKRAYWREKGMCGSSAINDKDGLIGFTLDSAKADGSHPALMGFMLAAKAHNYMLLTCEERRDRIAKLYANVFGIEELAYPIHYEEKNWAEEQYSGGCYTAMLPPGFLTVFGKVLREPIGKLYFAGTETATHWSGYMEGAIQAGERAAREVLFDFGRIRKDEIWQDEPEDREIFPRPFDETFFERHSPSVPGFLGAMLFSLISATAVGAAFYYQKYIK</sequence>
<keyword evidence="5 11" id="KW-1133">Transmembrane helix</keyword>
<dbReference type="PANTHER" id="PTHR43563">
    <property type="entry name" value="AMINE OXIDASE"/>
    <property type="match status" value="1"/>
</dbReference>
<dbReference type="Gene3D" id="1.10.405.10">
    <property type="entry name" value="Guanine Nucleotide Dissociation Inhibitor, domain 1"/>
    <property type="match status" value="1"/>
</dbReference>
<dbReference type="Gene3D" id="3.50.50.60">
    <property type="entry name" value="FAD/NAD(P)-binding domain"/>
    <property type="match status" value="1"/>
</dbReference>
<dbReference type="SUPFAM" id="SSF54373">
    <property type="entry name" value="FAD-linked reductases, C-terminal domain"/>
    <property type="match status" value="1"/>
</dbReference>
<dbReference type="GO" id="GO:0008131">
    <property type="term" value="F:primary methylamine oxidase activity"/>
    <property type="evidence" value="ECO:0007669"/>
    <property type="project" value="TreeGrafter"/>
</dbReference>
<dbReference type="InterPro" id="IPR050703">
    <property type="entry name" value="Flavin_MAO"/>
</dbReference>
<dbReference type="AlphaFoldDB" id="A0AA36B1X9"/>
<proteinExistence type="inferred from homology"/>
<comment type="subcellular location">
    <subcellularLocation>
        <location evidence="2">Mitochondrion outer membrane</location>
        <topology evidence="2">Single-pass type IV membrane protein</topology>
        <orientation evidence="2">Cytoplasmic side</orientation>
    </subcellularLocation>
</comment>
<evidence type="ECO:0000256" key="2">
    <source>
        <dbReference type="ARBA" id="ARBA00004362"/>
    </source>
</evidence>
<comment type="cofactor">
    <cofactor evidence="1 11">
        <name>FAD</name>
        <dbReference type="ChEBI" id="CHEBI:57692"/>
    </cofactor>
</comment>
<keyword evidence="11" id="KW-0285">Flavoprotein</keyword>
<accession>A0AA36B1X9</accession>
<reference evidence="13" key="1">
    <citation type="submission" date="2023-08" db="EMBL/GenBank/DDBJ databases">
        <authorList>
            <person name="Alioto T."/>
            <person name="Alioto T."/>
            <person name="Gomez Garrido J."/>
        </authorList>
    </citation>
    <scope>NUCLEOTIDE SEQUENCE</scope>
</reference>
<dbReference type="SUPFAM" id="SSF51905">
    <property type="entry name" value="FAD/NAD(P)-binding domain"/>
    <property type="match status" value="1"/>
</dbReference>
<dbReference type="GO" id="GO:0005741">
    <property type="term" value="C:mitochondrial outer membrane"/>
    <property type="evidence" value="ECO:0007669"/>
    <property type="project" value="UniProtKB-SubCell"/>
</dbReference>
<dbReference type="InterPro" id="IPR002937">
    <property type="entry name" value="Amino_oxidase"/>
</dbReference>
<name>A0AA36B1X9_OCTVU</name>
<keyword evidence="6 11" id="KW-0560">Oxidoreductase</keyword>
<dbReference type="PRINTS" id="PR00757">
    <property type="entry name" value="AMINEOXDASEF"/>
</dbReference>
<dbReference type="InterPro" id="IPR036188">
    <property type="entry name" value="FAD/NAD-bd_sf"/>
</dbReference>
<evidence type="ECO:0000256" key="5">
    <source>
        <dbReference type="ARBA" id="ARBA00022989"/>
    </source>
</evidence>
<dbReference type="InterPro" id="IPR001613">
    <property type="entry name" value="Flavin_amine_oxidase"/>
</dbReference>
<feature type="binding site" evidence="10">
    <location>
        <position position="16"/>
    </location>
    <ligand>
        <name>FAD</name>
        <dbReference type="ChEBI" id="CHEBI:57692"/>
    </ligand>
</feature>
<dbReference type="GO" id="GO:0050660">
    <property type="term" value="F:flavin adenine dinucleotide binding"/>
    <property type="evidence" value="ECO:0007669"/>
    <property type="project" value="TreeGrafter"/>
</dbReference>
<feature type="binding site" evidence="10">
    <location>
        <position position="427"/>
    </location>
    <ligand>
        <name>FAD</name>
        <dbReference type="ChEBI" id="CHEBI:57692"/>
    </ligand>
</feature>
<evidence type="ECO:0000256" key="8">
    <source>
        <dbReference type="ARBA" id="ARBA00023136"/>
    </source>
</evidence>